<sequence>MASTGSGFVTCLWFDGRAEEAANYYLSIFPNSLITNTMRYPPSSNPSTSTSEPGAVMSIEFSLNGHKFVGLNGGPHFQFSEAISFMVDCKDQEEVDWYWEKLGEGREGRCGWIKDRFGVSWQVIPKQLKQFLSSGDGEKSKKCMEKMRTMGKMDIEGLRKAFEGVEE</sequence>
<dbReference type="GO" id="GO:0003677">
    <property type="term" value="F:DNA binding"/>
    <property type="evidence" value="ECO:0007669"/>
    <property type="project" value="UniProtKB-KW"/>
</dbReference>
<dbReference type="OrthoDB" id="10255422at2759"/>
<feature type="domain" description="PhnB-like" evidence="1">
    <location>
        <begin position="8"/>
        <end position="124"/>
    </location>
</feature>
<dbReference type="PIRSF" id="PIRSF021700">
    <property type="entry name" value="3_dmu_93_MTrfase"/>
    <property type="match status" value="1"/>
</dbReference>
<dbReference type="CDD" id="cd06588">
    <property type="entry name" value="PhnB_like"/>
    <property type="match status" value="1"/>
</dbReference>
<dbReference type="PANTHER" id="PTHR33990:SF2">
    <property type="entry name" value="PHNB-LIKE DOMAIN-CONTAINING PROTEIN"/>
    <property type="match status" value="1"/>
</dbReference>
<gene>
    <name evidence="2" type="ORF">BCR34DRAFT_597387</name>
</gene>
<dbReference type="InterPro" id="IPR009725">
    <property type="entry name" value="3_dmu_93_MTrfase"/>
</dbReference>
<dbReference type="PANTHER" id="PTHR33990">
    <property type="entry name" value="PROTEIN YJDN-RELATED"/>
    <property type="match status" value="1"/>
</dbReference>
<dbReference type="InterPro" id="IPR028973">
    <property type="entry name" value="PhnB-like"/>
</dbReference>
<dbReference type="Gene3D" id="3.10.180.10">
    <property type="entry name" value="2,3-Dihydroxybiphenyl 1,2-Dioxygenase, domain 1"/>
    <property type="match status" value="1"/>
</dbReference>
<organism evidence="2 3">
    <name type="scientific">Clohesyomyces aquaticus</name>
    <dbReference type="NCBI Taxonomy" id="1231657"/>
    <lineage>
        <taxon>Eukaryota</taxon>
        <taxon>Fungi</taxon>
        <taxon>Dikarya</taxon>
        <taxon>Ascomycota</taxon>
        <taxon>Pezizomycotina</taxon>
        <taxon>Dothideomycetes</taxon>
        <taxon>Pleosporomycetidae</taxon>
        <taxon>Pleosporales</taxon>
        <taxon>Lindgomycetaceae</taxon>
        <taxon>Clohesyomyces</taxon>
    </lineage>
</organism>
<keyword evidence="2" id="KW-0238">DNA-binding</keyword>
<dbReference type="AlphaFoldDB" id="A0A1Y2A3R5"/>
<dbReference type="Proteomes" id="UP000193144">
    <property type="component" value="Unassembled WGS sequence"/>
</dbReference>
<protein>
    <submittedName>
        <fullName evidence="2">DNA-binding protein</fullName>
    </submittedName>
</protein>
<accession>A0A1Y2A3R5</accession>
<dbReference type="EMBL" id="MCFA01000015">
    <property type="protein sequence ID" value="ORY17000.1"/>
    <property type="molecule type" value="Genomic_DNA"/>
</dbReference>
<keyword evidence="3" id="KW-1185">Reference proteome</keyword>
<reference evidence="2 3" key="1">
    <citation type="submission" date="2016-07" db="EMBL/GenBank/DDBJ databases">
        <title>Pervasive Adenine N6-methylation of Active Genes in Fungi.</title>
        <authorList>
            <consortium name="DOE Joint Genome Institute"/>
            <person name="Mondo S.J."/>
            <person name="Dannebaum R.O."/>
            <person name="Kuo R.C."/>
            <person name="Labutti K."/>
            <person name="Haridas S."/>
            <person name="Kuo A."/>
            <person name="Salamov A."/>
            <person name="Ahrendt S.R."/>
            <person name="Lipzen A."/>
            <person name="Sullivan W."/>
            <person name="Andreopoulos W.B."/>
            <person name="Clum A."/>
            <person name="Lindquist E."/>
            <person name="Daum C."/>
            <person name="Ramamoorthy G.K."/>
            <person name="Gryganskyi A."/>
            <person name="Culley D."/>
            <person name="Magnuson J.K."/>
            <person name="James T.Y."/>
            <person name="O'Malley M.A."/>
            <person name="Stajich J.E."/>
            <person name="Spatafora J.W."/>
            <person name="Visel A."/>
            <person name="Grigoriev I.V."/>
        </authorList>
    </citation>
    <scope>NUCLEOTIDE SEQUENCE [LARGE SCALE GENOMIC DNA]</scope>
    <source>
        <strain evidence="2 3">CBS 115471</strain>
    </source>
</reference>
<dbReference type="STRING" id="1231657.A0A1Y2A3R5"/>
<comment type="caution">
    <text evidence="2">The sequence shown here is derived from an EMBL/GenBank/DDBJ whole genome shotgun (WGS) entry which is preliminary data.</text>
</comment>
<evidence type="ECO:0000259" key="1">
    <source>
        <dbReference type="Pfam" id="PF06983"/>
    </source>
</evidence>
<proteinExistence type="predicted"/>
<dbReference type="InterPro" id="IPR029068">
    <property type="entry name" value="Glyas_Bleomycin-R_OHBP_Dase"/>
</dbReference>
<name>A0A1Y2A3R5_9PLEO</name>
<evidence type="ECO:0000313" key="2">
    <source>
        <dbReference type="EMBL" id="ORY17000.1"/>
    </source>
</evidence>
<dbReference type="Pfam" id="PF06983">
    <property type="entry name" value="3-dmu-9_3-mt"/>
    <property type="match status" value="1"/>
</dbReference>
<dbReference type="SUPFAM" id="SSF54593">
    <property type="entry name" value="Glyoxalase/Bleomycin resistance protein/Dihydroxybiphenyl dioxygenase"/>
    <property type="match status" value="1"/>
</dbReference>
<evidence type="ECO:0000313" key="3">
    <source>
        <dbReference type="Proteomes" id="UP000193144"/>
    </source>
</evidence>